<organism evidence="3 4">
    <name type="scientific">Actinoplanes digitatis</name>
    <dbReference type="NCBI Taxonomy" id="1868"/>
    <lineage>
        <taxon>Bacteria</taxon>
        <taxon>Bacillati</taxon>
        <taxon>Actinomycetota</taxon>
        <taxon>Actinomycetes</taxon>
        <taxon>Micromonosporales</taxon>
        <taxon>Micromonosporaceae</taxon>
        <taxon>Actinoplanes</taxon>
    </lineage>
</organism>
<feature type="compositionally biased region" description="Low complexity" evidence="1">
    <location>
        <begin position="23"/>
        <end position="36"/>
    </location>
</feature>
<comment type="caution">
    <text evidence="3">The sequence shown here is derived from an EMBL/GenBank/DDBJ whole genome shotgun (WGS) entry which is preliminary data.</text>
</comment>
<name>A0A7W7MU33_9ACTN</name>
<sequence>MTRAADGPGGTRGGRHRAECASTTTGPQTDPPGTTGRPSNAALAREHELARMRAKLMDPETAARELAERLTFAHVNAGKPALGALGEAVHYSKATLSKVFAGKMVPSWPLVENLAVALRVPPQTVVQEWLHLWTAANTLRRGTDAPGTAEAESTRTGYTCPKCGSWVVDTALHTGWHMQIEPSGRAAPASESIGGWNAQSREISLIQEALAPDGE</sequence>
<dbReference type="InterPro" id="IPR010982">
    <property type="entry name" value="Lambda_DNA-bd_dom_sf"/>
</dbReference>
<accession>A0A7W7MU33</accession>
<dbReference type="PROSITE" id="PS50943">
    <property type="entry name" value="HTH_CROC1"/>
    <property type="match status" value="1"/>
</dbReference>
<dbReference type="InterPro" id="IPR001387">
    <property type="entry name" value="Cro/C1-type_HTH"/>
</dbReference>
<feature type="domain" description="HTH cro/C1-type" evidence="2">
    <location>
        <begin position="84"/>
        <end position="125"/>
    </location>
</feature>
<protein>
    <recommendedName>
        <fullName evidence="2">HTH cro/C1-type domain-containing protein</fullName>
    </recommendedName>
</protein>
<reference evidence="3 4" key="1">
    <citation type="submission" date="2020-08" db="EMBL/GenBank/DDBJ databases">
        <title>Sequencing the genomes of 1000 actinobacteria strains.</title>
        <authorList>
            <person name="Klenk H.-P."/>
        </authorList>
    </citation>
    <scope>NUCLEOTIDE SEQUENCE [LARGE SCALE GENOMIC DNA]</scope>
    <source>
        <strain evidence="3 4">DSM 43149</strain>
    </source>
</reference>
<evidence type="ECO:0000313" key="4">
    <source>
        <dbReference type="Proteomes" id="UP000578112"/>
    </source>
</evidence>
<evidence type="ECO:0000256" key="1">
    <source>
        <dbReference type="SAM" id="MobiDB-lite"/>
    </source>
</evidence>
<dbReference type="AlphaFoldDB" id="A0A7W7MU33"/>
<gene>
    <name evidence="3" type="ORF">BJ971_007587</name>
</gene>
<keyword evidence="4" id="KW-1185">Reference proteome</keyword>
<dbReference type="Pfam" id="PF13560">
    <property type="entry name" value="HTH_31"/>
    <property type="match status" value="1"/>
</dbReference>
<feature type="region of interest" description="Disordered" evidence="1">
    <location>
        <begin position="1"/>
        <end position="41"/>
    </location>
</feature>
<dbReference type="GO" id="GO:0003677">
    <property type="term" value="F:DNA binding"/>
    <property type="evidence" value="ECO:0007669"/>
    <property type="project" value="InterPro"/>
</dbReference>
<dbReference type="Proteomes" id="UP000578112">
    <property type="component" value="Unassembled WGS sequence"/>
</dbReference>
<dbReference type="RefSeq" id="WP_203709415.1">
    <property type="nucleotide sequence ID" value="NZ_BOMK01000040.1"/>
</dbReference>
<dbReference type="EMBL" id="JACHNH010000001">
    <property type="protein sequence ID" value="MBB4767031.1"/>
    <property type="molecule type" value="Genomic_DNA"/>
</dbReference>
<proteinExistence type="predicted"/>
<evidence type="ECO:0000313" key="3">
    <source>
        <dbReference type="EMBL" id="MBB4767031.1"/>
    </source>
</evidence>
<dbReference type="SUPFAM" id="SSF47413">
    <property type="entry name" value="lambda repressor-like DNA-binding domains"/>
    <property type="match status" value="1"/>
</dbReference>
<evidence type="ECO:0000259" key="2">
    <source>
        <dbReference type="PROSITE" id="PS50943"/>
    </source>
</evidence>